<dbReference type="EMBL" id="JACHMF010000001">
    <property type="protein sequence ID" value="MBB4694482.1"/>
    <property type="molecule type" value="Genomic_DNA"/>
</dbReference>
<dbReference type="AlphaFoldDB" id="A0A7W7CTL5"/>
<reference evidence="1 2" key="1">
    <citation type="submission" date="2020-08" db="EMBL/GenBank/DDBJ databases">
        <title>Sequencing the genomes of 1000 actinobacteria strains.</title>
        <authorList>
            <person name="Klenk H.-P."/>
        </authorList>
    </citation>
    <scope>NUCLEOTIDE SEQUENCE [LARGE SCALE GENOMIC DNA]</scope>
    <source>
        <strain evidence="1 2">DSM 45518</strain>
    </source>
</reference>
<sequence length="75" mass="7762">MTNQPHSGTKPHLTLLAAECSTGTCPTVYRTDRETVLVQGYIVSAADAGLDLPPGEQLVEIPLGLLATAAANSTI</sequence>
<protein>
    <submittedName>
        <fullName evidence="1">Uncharacterized protein</fullName>
    </submittedName>
</protein>
<organism evidence="1 2">
    <name type="scientific">Paractinoplanes abujensis</name>
    <dbReference type="NCBI Taxonomy" id="882441"/>
    <lineage>
        <taxon>Bacteria</taxon>
        <taxon>Bacillati</taxon>
        <taxon>Actinomycetota</taxon>
        <taxon>Actinomycetes</taxon>
        <taxon>Micromonosporales</taxon>
        <taxon>Micromonosporaceae</taxon>
        <taxon>Paractinoplanes</taxon>
    </lineage>
</organism>
<keyword evidence="2" id="KW-1185">Reference proteome</keyword>
<proteinExistence type="predicted"/>
<evidence type="ECO:0000313" key="1">
    <source>
        <dbReference type="EMBL" id="MBB4694482.1"/>
    </source>
</evidence>
<comment type="caution">
    <text evidence="1">The sequence shown here is derived from an EMBL/GenBank/DDBJ whole genome shotgun (WGS) entry which is preliminary data.</text>
</comment>
<gene>
    <name evidence="1" type="ORF">BKA14_004630</name>
</gene>
<evidence type="ECO:0000313" key="2">
    <source>
        <dbReference type="Proteomes" id="UP000542742"/>
    </source>
</evidence>
<accession>A0A7W7CTL5</accession>
<dbReference type="RefSeq" id="WP_184952957.1">
    <property type="nucleotide sequence ID" value="NZ_BOMC01000037.1"/>
</dbReference>
<name>A0A7W7CTL5_9ACTN</name>
<dbReference type="Proteomes" id="UP000542742">
    <property type="component" value="Unassembled WGS sequence"/>
</dbReference>